<evidence type="ECO:0000313" key="4">
    <source>
        <dbReference type="Proteomes" id="UP001152172"/>
    </source>
</evidence>
<keyword evidence="1" id="KW-0812">Transmembrane</keyword>
<evidence type="ECO:0000313" key="3">
    <source>
        <dbReference type="EMBL" id="MCZ8532688.1"/>
    </source>
</evidence>
<feature type="transmembrane region" description="Helical" evidence="1">
    <location>
        <begin position="6"/>
        <end position="26"/>
    </location>
</feature>
<comment type="caution">
    <text evidence="3">The sequence shown here is derived from an EMBL/GenBank/DDBJ whole genome shotgun (WGS) entry which is preliminary data.</text>
</comment>
<dbReference type="EMBL" id="JAMKBI010000003">
    <property type="protein sequence ID" value="MCZ8532688.1"/>
    <property type="molecule type" value="Genomic_DNA"/>
</dbReference>
<dbReference type="Gene3D" id="3.30.70.1450">
    <property type="entry name" value="Regulator of K+ conductance, C-terminal domain"/>
    <property type="match status" value="1"/>
</dbReference>
<sequence>MGYVFVIVYLTIILIVIEINTILFTFTGLKKNIARFQVISMLTGTGFTTGESELIIDHPIRRRLGAFLILFGAFSLAVIISAISSILSDEFFTMKIGYVAGTLVLFLFVLKVGKVKNKLTVLFEHELERNFDLQDMTIKDVFFTEENDCLVEVPLHSSSTMIGGKLIEKLNSEEDINVLSIKRGEITIRKKRLYTELQAGDFILMLGDKEVIRRIFKAELKEHEAEIKNEIDRRN</sequence>
<reference evidence="3" key="1">
    <citation type="submission" date="2022-05" db="EMBL/GenBank/DDBJ databases">
        <authorList>
            <person name="Colautti A."/>
            <person name="Iacumin L."/>
        </authorList>
    </citation>
    <scope>NUCLEOTIDE SEQUENCE</scope>
    <source>
        <strain evidence="3">DSM 30747</strain>
    </source>
</reference>
<dbReference type="InterPro" id="IPR036721">
    <property type="entry name" value="RCK_C_sf"/>
</dbReference>
<feature type="transmembrane region" description="Helical" evidence="1">
    <location>
        <begin position="64"/>
        <end position="86"/>
    </location>
</feature>
<keyword evidence="1" id="KW-0472">Membrane</keyword>
<evidence type="ECO:0000259" key="2">
    <source>
        <dbReference type="PROSITE" id="PS51202"/>
    </source>
</evidence>
<dbReference type="Proteomes" id="UP001152172">
    <property type="component" value="Unassembled WGS sequence"/>
</dbReference>
<gene>
    <name evidence="3" type="ORF">M9R61_04910</name>
</gene>
<dbReference type="RefSeq" id="WP_269921231.1">
    <property type="nucleotide sequence ID" value="NZ_JAMKBI010000003.1"/>
</dbReference>
<dbReference type="PROSITE" id="PS51202">
    <property type="entry name" value="RCK_C"/>
    <property type="match status" value="1"/>
</dbReference>
<dbReference type="AlphaFoldDB" id="A0A9X3L7A5"/>
<dbReference type="Pfam" id="PF02080">
    <property type="entry name" value="TrkA_C"/>
    <property type="match status" value="1"/>
</dbReference>
<feature type="domain" description="RCK C-terminal" evidence="2">
    <location>
        <begin position="138"/>
        <end position="221"/>
    </location>
</feature>
<accession>A0A9X3L7A5</accession>
<feature type="transmembrane region" description="Helical" evidence="1">
    <location>
        <begin position="92"/>
        <end position="110"/>
    </location>
</feature>
<dbReference type="InterPro" id="IPR006037">
    <property type="entry name" value="RCK_C"/>
</dbReference>
<dbReference type="SUPFAM" id="SSF116726">
    <property type="entry name" value="TrkA C-terminal domain-like"/>
    <property type="match status" value="1"/>
</dbReference>
<dbReference type="GO" id="GO:0006813">
    <property type="term" value="P:potassium ion transport"/>
    <property type="evidence" value="ECO:0007669"/>
    <property type="project" value="InterPro"/>
</dbReference>
<organism evidence="3 4">
    <name type="scientific">Psychrobacillus psychrodurans</name>
    <dbReference type="NCBI Taxonomy" id="126157"/>
    <lineage>
        <taxon>Bacteria</taxon>
        <taxon>Bacillati</taxon>
        <taxon>Bacillota</taxon>
        <taxon>Bacilli</taxon>
        <taxon>Bacillales</taxon>
        <taxon>Bacillaceae</taxon>
        <taxon>Psychrobacillus</taxon>
    </lineage>
</organism>
<keyword evidence="4" id="KW-1185">Reference proteome</keyword>
<keyword evidence="1" id="KW-1133">Transmembrane helix</keyword>
<evidence type="ECO:0000256" key="1">
    <source>
        <dbReference type="SAM" id="Phobius"/>
    </source>
</evidence>
<proteinExistence type="predicted"/>
<protein>
    <submittedName>
        <fullName evidence="3">TrkA C-terminal domain-containing protein</fullName>
    </submittedName>
</protein>
<name>A0A9X3L7A5_9BACI</name>
<dbReference type="GO" id="GO:0008324">
    <property type="term" value="F:monoatomic cation transmembrane transporter activity"/>
    <property type="evidence" value="ECO:0007669"/>
    <property type="project" value="InterPro"/>
</dbReference>